<evidence type="ECO:0000256" key="1">
    <source>
        <dbReference type="ARBA" id="ARBA00008103"/>
    </source>
</evidence>
<dbReference type="RefSeq" id="WP_118918769.1">
    <property type="nucleotide sequence ID" value="NZ_QWEG01000001.1"/>
</dbReference>
<comment type="caution">
    <text evidence="2">The sequence shown here is derived from an EMBL/GenBank/DDBJ whole genome shotgun (WGS) entry which is preliminary data.</text>
</comment>
<dbReference type="Proteomes" id="UP000284416">
    <property type="component" value="Unassembled WGS sequence"/>
</dbReference>
<dbReference type="PANTHER" id="PTHR37808">
    <property type="entry name" value="SPORE GERMINATION PROTEIN-LIKE PROTEIN YDZR-RELATED"/>
    <property type="match status" value="1"/>
</dbReference>
<proteinExistence type="inferred from homology"/>
<dbReference type="InterPro" id="IPR019618">
    <property type="entry name" value="Spore_germination_GerPA"/>
</dbReference>
<gene>
    <name evidence="2" type="ORF">D1B31_00340</name>
</gene>
<sequence>MPALIGPVSIHNVSGGTVHFGDSLNVSPKSTAKTFLGAGGANTGVFIATGSGISGTNVLDTKLLDQPMTGNK</sequence>
<comment type="similarity">
    <text evidence="1">Belongs to the GerPA/GerPF family.</text>
</comment>
<dbReference type="EMBL" id="QWEG01000001">
    <property type="protein sequence ID" value="RHW43161.1"/>
    <property type="molecule type" value="Genomic_DNA"/>
</dbReference>
<evidence type="ECO:0000313" key="2">
    <source>
        <dbReference type="EMBL" id="RHW43161.1"/>
    </source>
</evidence>
<accession>A0A417YZR0</accession>
<dbReference type="AlphaFoldDB" id="A0A417YZR0"/>
<dbReference type="PANTHER" id="PTHR37808:SF1">
    <property type="entry name" value="SPORE GERMINATION PROTEIN-LIKE PROTEIN YDZR"/>
    <property type="match status" value="1"/>
</dbReference>
<evidence type="ECO:0000313" key="3">
    <source>
        <dbReference type="Proteomes" id="UP000284416"/>
    </source>
</evidence>
<dbReference type="OrthoDB" id="2382149at2"/>
<keyword evidence="3" id="KW-1185">Reference proteome</keyword>
<dbReference type="Pfam" id="PF10676">
    <property type="entry name" value="gerPA"/>
    <property type="match status" value="1"/>
</dbReference>
<protein>
    <submittedName>
        <fullName evidence="2">Spore germination protein</fullName>
    </submittedName>
</protein>
<organism evidence="2 3">
    <name type="scientific">Neobacillus notoginsengisoli</name>
    <dbReference type="NCBI Taxonomy" id="1578198"/>
    <lineage>
        <taxon>Bacteria</taxon>
        <taxon>Bacillati</taxon>
        <taxon>Bacillota</taxon>
        <taxon>Bacilli</taxon>
        <taxon>Bacillales</taxon>
        <taxon>Bacillaceae</taxon>
        <taxon>Neobacillus</taxon>
    </lineage>
</organism>
<name>A0A417YZR0_9BACI</name>
<reference evidence="2 3" key="1">
    <citation type="journal article" date="2017" name="Int. J. Syst. Evol. Microbiol.">
        <title>Bacillus notoginsengisoli sp. nov., a novel bacterium isolated from the rhizosphere of Panax notoginseng.</title>
        <authorList>
            <person name="Zhang M.Y."/>
            <person name="Cheng J."/>
            <person name="Cai Y."/>
            <person name="Zhang T.Y."/>
            <person name="Wu Y.Y."/>
            <person name="Manikprabhu D."/>
            <person name="Li W.J."/>
            <person name="Zhang Y.X."/>
        </authorList>
    </citation>
    <scope>NUCLEOTIDE SEQUENCE [LARGE SCALE GENOMIC DNA]</scope>
    <source>
        <strain evidence="2 3">JCM 30743</strain>
    </source>
</reference>